<dbReference type="GO" id="GO:0046933">
    <property type="term" value="F:proton-transporting ATP synthase activity, rotational mechanism"/>
    <property type="evidence" value="ECO:0007669"/>
    <property type="project" value="TreeGrafter"/>
</dbReference>
<keyword evidence="7 8" id="KW-0472">Membrane</keyword>
<organism evidence="9 10">
    <name type="scientific">Spizellomyces punctatus (strain DAOM BR117)</name>
    <dbReference type="NCBI Taxonomy" id="645134"/>
    <lineage>
        <taxon>Eukaryota</taxon>
        <taxon>Fungi</taxon>
        <taxon>Fungi incertae sedis</taxon>
        <taxon>Chytridiomycota</taxon>
        <taxon>Chytridiomycota incertae sedis</taxon>
        <taxon>Chytridiomycetes</taxon>
        <taxon>Spizellomycetales</taxon>
        <taxon>Spizellomycetaceae</taxon>
        <taxon>Spizellomyces</taxon>
    </lineage>
</organism>
<keyword evidence="3 8" id="KW-0375">Hydrogen ion transport</keyword>
<dbReference type="Pfam" id="PF05405">
    <property type="entry name" value="Mt_ATP-synt_B"/>
    <property type="match status" value="1"/>
</dbReference>
<keyword evidence="6 8" id="KW-0496">Mitochondrion</keyword>
<dbReference type="Proteomes" id="UP000053201">
    <property type="component" value="Unassembled WGS sequence"/>
</dbReference>
<dbReference type="STRING" id="645134.A0A0L0HJT7"/>
<dbReference type="PANTHER" id="PTHR12733">
    <property type="entry name" value="MITOCHONDRIAL ATP SYNTHASE B CHAIN"/>
    <property type="match status" value="1"/>
</dbReference>
<reference evidence="9 10" key="1">
    <citation type="submission" date="2009-08" db="EMBL/GenBank/DDBJ databases">
        <title>The Genome Sequence of Spizellomyces punctatus strain DAOM BR117.</title>
        <authorList>
            <consortium name="The Broad Institute Genome Sequencing Platform"/>
            <person name="Russ C."/>
            <person name="Cuomo C."/>
            <person name="Shea T."/>
            <person name="Young S.K."/>
            <person name="Zeng Q."/>
            <person name="Koehrsen M."/>
            <person name="Haas B."/>
            <person name="Borodovsky M."/>
            <person name="Guigo R."/>
            <person name="Alvarado L."/>
            <person name="Berlin A."/>
            <person name="Bochicchio J."/>
            <person name="Borenstein D."/>
            <person name="Chapman S."/>
            <person name="Chen Z."/>
            <person name="Engels R."/>
            <person name="Freedman E."/>
            <person name="Gellesch M."/>
            <person name="Goldberg J."/>
            <person name="Griggs A."/>
            <person name="Gujja S."/>
            <person name="Heiman D."/>
            <person name="Hepburn T."/>
            <person name="Howarth C."/>
            <person name="Jen D."/>
            <person name="Larson L."/>
            <person name="Lewis B."/>
            <person name="Mehta T."/>
            <person name="Park D."/>
            <person name="Pearson M."/>
            <person name="Roberts A."/>
            <person name="Saif S."/>
            <person name="Shenoy N."/>
            <person name="Sisk P."/>
            <person name="Stolte C."/>
            <person name="Sykes S."/>
            <person name="Thomson T."/>
            <person name="Walk T."/>
            <person name="White J."/>
            <person name="Yandava C."/>
            <person name="Burger G."/>
            <person name="Gray M.W."/>
            <person name="Holland P.W.H."/>
            <person name="King N."/>
            <person name="Lang F.B.F."/>
            <person name="Roger A.J."/>
            <person name="Ruiz-Trillo I."/>
            <person name="Lander E."/>
            <person name="Nusbaum C."/>
        </authorList>
    </citation>
    <scope>NUCLEOTIDE SEQUENCE [LARGE SCALE GENOMIC DNA]</scope>
    <source>
        <strain evidence="9 10">DAOM BR117</strain>
    </source>
</reference>
<gene>
    <name evidence="9" type="ORF">SPPG_04237</name>
</gene>
<dbReference type="SUPFAM" id="SSF161060">
    <property type="entry name" value="ATP synthase B chain-like"/>
    <property type="match status" value="1"/>
</dbReference>
<dbReference type="InterPro" id="IPR013837">
    <property type="entry name" value="ATP_synth_F0_suB"/>
</dbReference>
<evidence type="ECO:0000256" key="3">
    <source>
        <dbReference type="ARBA" id="ARBA00022781"/>
    </source>
</evidence>
<comment type="similarity">
    <text evidence="8">Belongs to the eukaryotic ATPase B chain family.</text>
</comment>
<dbReference type="Gene3D" id="1.20.5.2210">
    <property type="match status" value="1"/>
</dbReference>
<evidence type="ECO:0000256" key="1">
    <source>
        <dbReference type="ARBA" id="ARBA00022448"/>
    </source>
</evidence>
<dbReference type="GO" id="GO:0005743">
    <property type="term" value="C:mitochondrial inner membrane"/>
    <property type="evidence" value="ECO:0007669"/>
    <property type="project" value="UniProtKB-SubCell"/>
</dbReference>
<evidence type="ECO:0000256" key="6">
    <source>
        <dbReference type="ARBA" id="ARBA00023128"/>
    </source>
</evidence>
<evidence type="ECO:0000256" key="5">
    <source>
        <dbReference type="ARBA" id="ARBA00023065"/>
    </source>
</evidence>
<dbReference type="PANTHER" id="PTHR12733:SF3">
    <property type="entry name" value="ATP SYNTHASE F(0) COMPLEX SUBUNIT B1, MITOCHONDRIAL"/>
    <property type="match status" value="1"/>
</dbReference>
<dbReference type="InParanoid" id="A0A0L0HJT7"/>
<dbReference type="AlphaFoldDB" id="A0A0L0HJT7"/>
<dbReference type="GeneID" id="27687696"/>
<evidence type="ECO:0000256" key="7">
    <source>
        <dbReference type="ARBA" id="ARBA00023136"/>
    </source>
</evidence>
<dbReference type="FunCoup" id="A0A0L0HJT7">
    <property type="interactions" value="90"/>
</dbReference>
<dbReference type="OrthoDB" id="67388at2759"/>
<keyword evidence="10" id="KW-1185">Reference proteome</keyword>
<keyword evidence="1 8" id="KW-0813">Transport</keyword>
<dbReference type="RefSeq" id="XP_016609184.1">
    <property type="nucleotide sequence ID" value="XM_016752478.1"/>
</dbReference>
<keyword evidence="2 8" id="KW-0138">CF(0)</keyword>
<name>A0A0L0HJT7_SPIPD</name>
<comment type="subunit">
    <text evidence="8">F-type ATPases have 2 components, CF(1) - the catalytic core - and CF(0) - the membrane proton channel. In yeast, the dimeric form of ATP synthase consists of 17 polypeptides: alpha, beta, gamma, delta, epsilon, 4 (B), 5 (OSCP), 6 (A), 8, 9 (C), d, E (Tim11), f, g, h, i/j and k.</text>
</comment>
<dbReference type="GO" id="GO:0045259">
    <property type="term" value="C:proton-transporting ATP synthase complex"/>
    <property type="evidence" value="ECO:0007669"/>
    <property type="project" value="UniProtKB-KW"/>
</dbReference>
<dbReference type="InterPro" id="IPR008688">
    <property type="entry name" value="ATP_synth_Bsub_B/MI25"/>
</dbReference>
<keyword evidence="4 8" id="KW-0999">Mitochondrion inner membrane</keyword>
<evidence type="ECO:0000256" key="4">
    <source>
        <dbReference type="ARBA" id="ARBA00022792"/>
    </source>
</evidence>
<evidence type="ECO:0000313" key="10">
    <source>
        <dbReference type="Proteomes" id="UP000053201"/>
    </source>
</evidence>
<accession>A0A0L0HJT7</accession>
<dbReference type="VEuPathDB" id="FungiDB:SPPG_04237"/>
<evidence type="ECO:0000313" key="9">
    <source>
        <dbReference type="EMBL" id="KND01145.1"/>
    </source>
</evidence>
<dbReference type="eggNOG" id="KOG3976">
    <property type="taxonomic scope" value="Eukaryota"/>
</dbReference>
<keyword evidence="5 8" id="KW-0406">Ion transport</keyword>
<protein>
    <recommendedName>
        <fullName evidence="8">ATP synthase subunit 4</fullName>
    </recommendedName>
</protein>
<dbReference type="OMA" id="YTEWADG"/>
<dbReference type="EMBL" id="KQ257455">
    <property type="protein sequence ID" value="KND01145.1"/>
    <property type="molecule type" value="Genomic_DNA"/>
</dbReference>
<comment type="subcellular location">
    <subcellularLocation>
        <location evidence="8">Mitochondrion</location>
    </subcellularLocation>
    <subcellularLocation>
        <location evidence="8">Mitochondrion inner membrane</location>
    </subcellularLocation>
</comment>
<evidence type="ECO:0000256" key="2">
    <source>
        <dbReference type="ARBA" id="ARBA00022547"/>
    </source>
</evidence>
<proteinExistence type="inferred from homology"/>
<sequence>MAFRSFFIRSATQLSRNTAAARIPQFATAKCLPWRLQHTHTVGTEHPDPKLEARSLIELFPGDNLAAKSSSVLVAASMAAYLISKEIYIIDAEVFEMVCIFGAYWLWYRGGKEGVLEYFKEKKATIKNVLESARADHKAVVQERVNHISKMSDIVNVTDALFDMSKEMVVLVEQAYELQQKVALYRQVKGVLDAWVRHEVDVRERLQKQLTSTIISRVREILADEKMQREVLRESLAQLERLVSGTKPVP</sequence>
<evidence type="ECO:0000256" key="8">
    <source>
        <dbReference type="RuleBase" id="RU368017"/>
    </source>
</evidence>
<comment type="function">
    <text evidence="8">Subunit b, of the mitochondrial membrane ATP synthase complex (F(1)F(0) ATP synthase or Complex V) that produces ATP from ADP in the presence of a proton gradient across the membrane which is generated by electron transport complexes of the respiratory chain. ATP synthase complex consist of a soluble F(1) head domain - the catalytic core - and a membrane F(1) domain - the membrane proton channel. These two domains are linked by a central stalk rotating inside the F(1) region and a stationary peripheral stalk. During catalysis, ATP synthesis in the catalytic domain of F(1) is coupled via a rotary mechanism of the central stalk subunits to proton translocation. In vivo, can only synthesize ATP although its ATP hydrolase activity can be activated artificially in vitro. Part of the complex F(0) domain. Part of the complex F(0) domain and the peripheric stalk, which acts as a stator to hold the catalytic alpha(3)beta(3) subcomplex and subunit a/ATP6 static relative to the rotary elements.</text>
</comment>